<dbReference type="AlphaFoldDB" id="A0A9P6IN60"/>
<feature type="region of interest" description="Disordered" evidence="1">
    <location>
        <begin position="290"/>
        <end position="311"/>
    </location>
</feature>
<dbReference type="InterPro" id="IPR025187">
    <property type="entry name" value="DUF4112"/>
</dbReference>
<comment type="caution">
    <text evidence="2">The sequence shown here is derived from an EMBL/GenBank/DDBJ whole genome shotgun (WGS) entry which is preliminary data.</text>
</comment>
<name>A0A9P6IN60_9FUNG</name>
<evidence type="ECO:0000313" key="3">
    <source>
        <dbReference type="Proteomes" id="UP000749646"/>
    </source>
</evidence>
<dbReference type="EMBL" id="JAAAHW010009456">
    <property type="protein sequence ID" value="KAF9940491.1"/>
    <property type="molecule type" value="Genomic_DNA"/>
</dbReference>
<protein>
    <submittedName>
        <fullName evidence="2">Uncharacterized protein</fullName>
    </submittedName>
</protein>
<feature type="region of interest" description="Disordered" evidence="1">
    <location>
        <begin position="57"/>
        <end position="84"/>
    </location>
</feature>
<keyword evidence="3" id="KW-1185">Reference proteome</keyword>
<evidence type="ECO:0000313" key="2">
    <source>
        <dbReference type="EMBL" id="KAF9940491.1"/>
    </source>
</evidence>
<dbReference type="Pfam" id="PF13430">
    <property type="entry name" value="DUF4112"/>
    <property type="match status" value="1"/>
</dbReference>
<proteinExistence type="predicted"/>
<gene>
    <name evidence="2" type="ORF">BGZ65_006784</name>
</gene>
<sequence length="328" mass="36361">MNFEYLERHPDDATLSTIPALIENGVRQLNMVLSDNKIRLKLAKRLAETLDGPLRRGKAEEKFSGTNDGGGGLAKEDIPDTSEDDEAACGSALSALGQASSIGSSIELPERGSPWLKRISKPFRNAGQAFFIGLVPGVGPVICCYLSYRHVYVPLKDLKVESDDLNRLRKHIKSNMWQDLALGLILPVIGSFANRSRQSNLKSVVYATNLSIEHLQKCEQSYQEFVHFLDESQQITRQPISSAFTDVFMNEVSTENVQVHSLLELPASVPITPTFNLNPSLPPHFLQPADITQEGSDSNDQGHDEGFIGHNLTSAQQVKEDYLRRYVV</sequence>
<dbReference type="OrthoDB" id="2449858at2759"/>
<reference evidence="2" key="1">
    <citation type="journal article" date="2020" name="Fungal Divers.">
        <title>Resolving the Mortierellaceae phylogeny through synthesis of multi-gene phylogenetics and phylogenomics.</title>
        <authorList>
            <person name="Vandepol N."/>
            <person name="Liber J."/>
            <person name="Desiro A."/>
            <person name="Na H."/>
            <person name="Kennedy M."/>
            <person name="Barry K."/>
            <person name="Grigoriev I.V."/>
            <person name="Miller A.N."/>
            <person name="O'Donnell K."/>
            <person name="Stajich J.E."/>
            <person name="Bonito G."/>
        </authorList>
    </citation>
    <scope>NUCLEOTIDE SEQUENCE</scope>
    <source>
        <strain evidence="2">MES-2147</strain>
    </source>
</reference>
<organism evidence="2 3">
    <name type="scientific">Modicella reniformis</name>
    <dbReference type="NCBI Taxonomy" id="1440133"/>
    <lineage>
        <taxon>Eukaryota</taxon>
        <taxon>Fungi</taxon>
        <taxon>Fungi incertae sedis</taxon>
        <taxon>Mucoromycota</taxon>
        <taxon>Mortierellomycotina</taxon>
        <taxon>Mortierellomycetes</taxon>
        <taxon>Mortierellales</taxon>
        <taxon>Mortierellaceae</taxon>
        <taxon>Modicella</taxon>
    </lineage>
</organism>
<evidence type="ECO:0000256" key="1">
    <source>
        <dbReference type="SAM" id="MobiDB-lite"/>
    </source>
</evidence>
<accession>A0A9P6IN60</accession>
<dbReference type="Proteomes" id="UP000749646">
    <property type="component" value="Unassembled WGS sequence"/>
</dbReference>